<organism evidence="2 3">
    <name type="scientific">Pelobates cultripes</name>
    <name type="common">Western spadefoot toad</name>
    <dbReference type="NCBI Taxonomy" id="61616"/>
    <lineage>
        <taxon>Eukaryota</taxon>
        <taxon>Metazoa</taxon>
        <taxon>Chordata</taxon>
        <taxon>Craniata</taxon>
        <taxon>Vertebrata</taxon>
        <taxon>Euteleostomi</taxon>
        <taxon>Amphibia</taxon>
        <taxon>Batrachia</taxon>
        <taxon>Anura</taxon>
        <taxon>Pelobatoidea</taxon>
        <taxon>Pelobatidae</taxon>
        <taxon>Pelobates</taxon>
    </lineage>
</organism>
<dbReference type="AlphaFoldDB" id="A0AAD1T407"/>
<dbReference type="EMBL" id="OW240920">
    <property type="protein sequence ID" value="CAH2314829.1"/>
    <property type="molecule type" value="Genomic_DNA"/>
</dbReference>
<keyword evidence="1" id="KW-0175">Coiled coil</keyword>
<protein>
    <submittedName>
        <fullName evidence="2">Uncharacterized protein</fullName>
    </submittedName>
</protein>
<accession>A0AAD1T407</accession>
<name>A0AAD1T407_PELCU</name>
<evidence type="ECO:0000313" key="3">
    <source>
        <dbReference type="Proteomes" id="UP001295444"/>
    </source>
</evidence>
<reference evidence="2" key="1">
    <citation type="submission" date="2022-03" db="EMBL/GenBank/DDBJ databases">
        <authorList>
            <person name="Alioto T."/>
            <person name="Alioto T."/>
            <person name="Gomez Garrido J."/>
        </authorList>
    </citation>
    <scope>NUCLEOTIDE SEQUENCE</scope>
</reference>
<feature type="non-terminal residue" evidence="2">
    <location>
        <position position="1"/>
    </location>
</feature>
<gene>
    <name evidence="2" type="ORF">PECUL_23A030963</name>
</gene>
<feature type="coiled-coil region" evidence="1">
    <location>
        <begin position="42"/>
        <end position="69"/>
    </location>
</feature>
<evidence type="ECO:0000313" key="2">
    <source>
        <dbReference type="EMBL" id="CAH2314829.1"/>
    </source>
</evidence>
<evidence type="ECO:0000256" key="1">
    <source>
        <dbReference type="SAM" id="Coils"/>
    </source>
</evidence>
<sequence length="91" mass="10110">GTTGKAKPDSSHQADLLHEMRHLHAADLEMLTTEITVVTACTQASEEDILDLKQEVQSLREAFQQIQSSHTSLTISADLAEDRHRCTNLKI</sequence>
<dbReference type="Proteomes" id="UP001295444">
    <property type="component" value="Chromosome 09"/>
</dbReference>
<keyword evidence="3" id="KW-1185">Reference proteome</keyword>
<proteinExistence type="predicted"/>